<dbReference type="RefSeq" id="WP_013336207.1">
    <property type="nucleotide sequence ID" value="NC_014537.1"/>
</dbReference>
<dbReference type="InterPro" id="IPR010226">
    <property type="entry name" value="NADH_quinone_OxRdtase_chainI"/>
</dbReference>
<dbReference type="PROSITE" id="PS51379">
    <property type="entry name" value="4FE4S_FER_2"/>
    <property type="match status" value="2"/>
</dbReference>
<dbReference type="GO" id="GO:0016020">
    <property type="term" value="C:membrane"/>
    <property type="evidence" value="ECO:0007669"/>
    <property type="project" value="InterPro"/>
</dbReference>
<evidence type="ECO:0000256" key="1">
    <source>
        <dbReference type="ARBA" id="ARBA00022485"/>
    </source>
</evidence>
<keyword evidence="1" id="KW-0004">4Fe-4S</keyword>
<dbReference type="InterPro" id="IPR017900">
    <property type="entry name" value="4Fe4S_Fe_S_CS"/>
</dbReference>
<dbReference type="Proteomes" id="UP000006681">
    <property type="component" value="Chromosome"/>
</dbReference>
<reference evidence="8" key="2">
    <citation type="journal article" date="2010" name="Stand. Genomic Sci.">
        <title>Complete genome sequence of Vulcanisaeta distributa type strain (IC-017T).</title>
        <authorList>
            <person name="Mavromatis K."/>
            <person name="Sikorski J."/>
            <person name="Pabst E."/>
            <person name="Teshima H."/>
            <person name="Lapidus A."/>
            <person name="Lucas S."/>
            <person name="Nolan M."/>
            <person name="Glavina Del Rio T."/>
            <person name="Cheng J."/>
            <person name="Bruce D."/>
            <person name="Goodwin L."/>
            <person name="Pitluck S."/>
            <person name="Liolios K."/>
            <person name="Ivanova N."/>
            <person name="Mikhailova N."/>
            <person name="Pati A."/>
            <person name="Chen A."/>
            <person name="Palaniappan K."/>
            <person name="Land M."/>
            <person name="Hauser L."/>
            <person name="Chang Y."/>
            <person name="Jeffries C."/>
            <person name="Rohde M."/>
            <person name="Spring S."/>
            <person name="Goker M."/>
            <person name="Wirth R."/>
            <person name="Woyke T."/>
            <person name="Bristow J."/>
            <person name="Eisen J."/>
            <person name="Markowitz V."/>
            <person name="Hugenholtz P."/>
            <person name="Klenk H."/>
            <person name="Kyrpides N."/>
        </authorList>
    </citation>
    <scope>NUCLEOTIDE SEQUENCE [LARGE SCALE GENOMIC DNA]</scope>
    <source>
        <strain evidence="8">DSM 14429 / JCM 11212 / NBRC 100878 / IC-017</strain>
    </source>
</reference>
<dbReference type="GO" id="GO:0003954">
    <property type="term" value="F:NADH dehydrogenase activity"/>
    <property type="evidence" value="ECO:0007669"/>
    <property type="project" value="TreeGrafter"/>
</dbReference>
<accession>E1QQI7</accession>
<evidence type="ECO:0000256" key="3">
    <source>
        <dbReference type="ARBA" id="ARBA00022737"/>
    </source>
</evidence>
<gene>
    <name evidence="7" type="ordered locus">Vdis_1094</name>
</gene>
<dbReference type="STRING" id="572478.Vdis_1094"/>
<keyword evidence="8" id="KW-1185">Reference proteome</keyword>
<dbReference type="SUPFAM" id="SSF54862">
    <property type="entry name" value="4Fe-4S ferredoxins"/>
    <property type="match status" value="1"/>
</dbReference>
<dbReference type="HOGENOM" id="CLU_067218_4_5_2"/>
<dbReference type="PANTHER" id="PTHR10849">
    <property type="entry name" value="NADH DEHYDROGENASE UBIQUINONE IRON-SULFUR PROTEIN 8, MITOCHONDRIAL"/>
    <property type="match status" value="1"/>
</dbReference>
<dbReference type="GO" id="GO:0046872">
    <property type="term" value="F:metal ion binding"/>
    <property type="evidence" value="ECO:0007669"/>
    <property type="project" value="UniProtKB-KW"/>
</dbReference>
<dbReference type="eggNOG" id="arCOG01543">
    <property type="taxonomic scope" value="Archaea"/>
</dbReference>
<dbReference type="GO" id="GO:0009060">
    <property type="term" value="P:aerobic respiration"/>
    <property type="evidence" value="ECO:0007669"/>
    <property type="project" value="TreeGrafter"/>
</dbReference>
<dbReference type="GeneID" id="9752025"/>
<keyword evidence="2" id="KW-0479">Metal-binding</keyword>
<feature type="domain" description="4Fe-4S ferredoxin-type" evidence="6">
    <location>
        <begin position="87"/>
        <end position="116"/>
    </location>
</feature>
<evidence type="ECO:0000313" key="8">
    <source>
        <dbReference type="Proteomes" id="UP000006681"/>
    </source>
</evidence>
<feature type="domain" description="4Fe-4S ferredoxin-type" evidence="6">
    <location>
        <begin position="53"/>
        <end position="82"/>
    </location>
</feature>
<evidence type="ECO:0000259" key="6">
    <source>
        <dbReference type="PROSITE" id="PS51379"/>
    </source>
</evidence>
<keyword evidence="3" id="KW-0677">Repeat</keyword>
<reference evidence="7 8" key="1">
    <citation type="journal article" date="2010" name="Stand. Genomic Sci.">
        <title>Complete genome sequence of Vulcanisaeta distributa type strain (IC-017).</title>
        <authorList>
            <person name="Mavromatis K."/>
            <person name="Sikorski J."/>
            <person name="Pabst E."/>
            <person name="Teshima H."/>
            <person name="Lapidus A."/>
            <person name="Lucas S."/>
            <person name="Nolan M."/>
            <person name="Glavina Del Rio T."/>
            <person name="Cheng J.F."/>
            <person name="Bruce D."/>
            <person name="Goodwin L."/>
            <person name="Pitluck S."/>
            <person name="Liolios K."/>
            <person name="Ivanova N."/>
            <person name="Mikhailova N."/>
            <person name="Pati A."/>
            <person name="Chen A."/>
            <person name="Palaniappan K."/>
            <person name="Land M."/>
            <person name="Hauser L."/>
            <person name="Chang Y.J."/>
            <person name="Jeffries C.D."/>
            <person name="Rohde M."/>
            <person name="Spring S."/>
            <person name="Goker M."/>
            <person name="Wirth R."/>
            <person name="Woyke T."/>
            <person name="Bristow J."/>
            <person name="Eisen J.A."/>
            <person name="Markowitz V."/>
            <person name="Hugenholtz P."/>
            <person name="Klenk H.P."/>
            <person name="Kyrpides N.C."/>
        </authorList>
    </citation>
    <scope>NUCLEOTIDE SEQUENCE [LARGE SCALE GENOMIC DNA]</scope>
    <source>
        <strain evidence="8">DSM 14429 / JCM 11212 / NBRC 100878 / IC-017</strain>
    </source>
</reference>
<sequence length="194" mass="22136">MVIKIKPPKGTLAEDIIYHAKALITGFKEAVEPNRLTIQYPREVRWIPERFRGWIMLDIKKCISCFQCAWACPVNAIQMYRAPNGKFYPGIRYTECILCHFCVDACPVGALIPTPIHDIAYVDFDEVKFKPEDMSRPPEYVFDESERVIKYEIKDGRLLKIALPKDEIKKRIEELDKVIEQSGGAPAAAESSSA</sequence>
<evidence type="ECO:0000256" key="2">
    <source>
        <dbReference type="ARBA" id="ARBA00022723"/>
    </source>
</evidence>
<proteinExistence type="predicted"/>
<keyword evidence="4" id="KW-0408">Iron</keyword>
<organism evidence="7 8">
    <name type="scientific">Vulcanisaeta distributa (strain DSM 14429 / JCM 11212 / NBRC 100878 / IC-017)</name>
    <dbReference type="NCBI Taxonomy" id="572478"/>
    <lineage>
        <taxon>Archaea</taxon>
        <taxon>Thermoproteota</taxon>
        <taxon>Thermoprotei</taxon>
        <taxon>Thermoproteales</taxon>
        <taxon>Thermoproteaceae</taxon>
        <taxon>Vulcanisaeta</taxon>
    </lineage>
</organism>
<keyword evidence="5" id="KW-0411">Iron-sulfur</keyword>
<dbReference type="KEGG" id="vdi:Vdis_1094"/>
<dbReference type="Pfam" id="PF12838">
    <property type="entry name" value="Fer4_7"/>
    <property type="match status" value="1"/>
</dbReference>
<dbReference type="Gene3D" id="3.30.70.3270">
    <property type="match status" value="1"/>
</dbReference>
<dbReference type="PANTHER" id="PTHR10849:SF35">
    <property type="entry name" value="FORMATE HYDROGENLYASE SUBUNIT 6-RELATED"/>
    <property type="match status" value="1"/>
</dbReference>
<name>E1QQI7_VULDI</name>
<evidence type="ECO:0000256" key="4">
    <source>
        <dbReference type="ARBA" id="ARBA00023004"/>
    </source>
</evidence>
<evidence type="ECO:0000256" key="5">
    <source>
        <dbReference type="ARBA" id="ARBA00023014"/>
    </source>
</evidence>
<protein>
    <submittedName>
        <fullName evidence="7">4Fe-4S ferredoxin iron-sulfur binding domain protein</fullName>
    </submittedName>
</protein>
<dbReference type="AlphaFoldDB" id="E1QQI7"/>
<dbReference type="InterPro" id="IPR017896">
    <property type="entry name" value="4Fe4S_Fe-S-bd"/>
</dbReference>
<evidence type="ECO:0000313" key="7">
    <source>
        <dbReference type="EMBL" id="ADN50482.1"/>
    </source>
</evidence>
<dbReference type="GO" id="GO:0051539">
    <property type="term" value="F:4 iron, 4 sulfur cluster binding"/>
    <property type="evidence" value="ECO:0007669"/>
    <property type="project" value="UniProtKB-KW"/>
</dbReference>
<dbReference type="PROSITE" id="PS00198">
    <property type="entry name" value="4FE4S_FER_1"/>
    <property type="match status" value="2"/>
</dbReference>
<dbReference type="OrthoDB" id="23833at2157"/>
<dbReference type="EMBL" id="CP002100">
    <property type="protein sequence ID" value="ADN50482.1"/>
    <property type="molecule type" value="Genomic_DNA"/>
</dbReference>